<keyword evidence="11" id="KW-1185">Reference proteome</keyword>
<comment type="caution">
    <text evidence="10">The sequence shown here is derived from an EMBL/GenBank/DDBJ whole genome shotgun (WGS) entry which is preliminary data.</text>
</comment>
<reference evidence="10 11" key="1">
    <citation type="journal article" date="2019" name="Sci. Rep.">
        <title>Comparative genomics of chytrid fungi reveal insights into the obligate biotrophic and pathogenic lifestyle of Synchytrium endobioticum.</title>
        <authorList>
            <person name="van de Vossenberg B.T.L.H."/>
            <person name="Warris S."/>
            <person name="Nguyen H.D.T."/>
            <person name="van Gent-Pelzer M.P.E."/>
            <person name="Joly D.L."/>
            <person name="van de Geest H.C."/>
            <person name="Bonants P.J.M."/>
            <person name="Smith D.S."/>
            <person name="Levesque C.A."/>
            <person name="van der Lee T.A.J."/>
        </authorList>
    </citation>
    <scope>NUCLEOTIDE SEQUENCE [LARGE SCALE GENOMIC DNA]</scope>
    <source>
        <strain evidence="10 11">CBS 675.73</strain>
    </source>
</reference>
<accession>A0A507F6J4</accession>
<dbReference type="STRING" id="246404.A0A507F6J4"/>
<evidence type="ECO:0000256" key="5">
    <source>
        <dbReference type="ARBA" id="ARBA00022840"/>
    </source>
</evidence>
<evidence type="ECO:0000259" key="9">
    <source>
        <dbReference type="PROSITE" id="PS50127"/>
    </source>
</evidence>
<dbReference type="InterPro" id="IPR050113">
    <property type="entry name" value="Ub_conjugating_enzyme"/>
</dbReference>
<dbReference type="Pfam" id="PF00179">
    <property type="entry name" value="UQ_con"/>
    <property type="match status" value="1"/>
</dbReference>
<evidence type="ECO:0000313" key="10">
    <source>
        <dbReference type="EMBL" id="TPX71250.1"/>
    </source>
</evidence>
<evidence type="ECO:0000256" key="7">
    <source>
        <dbReference type="RuleBase" id="RU362109"/>
    </source>
</evidence>
<evidence type="ECO:0000256" key="8">
    <source>
        <dbReference type="SAM" id="MobiDB-lite"/>
    </source>
</evidence>
<dbReference type="SUPFAM" id="SSF54495">
    <property type="entry name" value="UBC-like"/>
    <property type="match status" value="1"/>
</dbReference>
<keyword evidence="4 7" id="KW-0833">Ubl conjugation pathway</keyword>
<evidence type="ECO:0000256" key="3">
    <source>
        <dbReference type="ARBA" id="ARBA00022741"/>
    </source>
</evidence>
<dbReference type="PROSITE" id="PS50127">
    <property type="entry name" value="UBC_2"/>
    <property type="match status" value="1"/>
</dbReference>
<evidence type="ECO:0000313" key="11">
    <source>
        <dbReference type="Proteomes" id="UP000320333"/>
    </source>
</evidence>
<feature type="domain" description="UBC core" evidence="9">
    <location>
        <begin position="1"/>
        <end position="156"/>
    </location>
</feature>
<proteinExistence type="inferred from homology"/>
<protein>
    <recommendedName>
        <fullName evidence="1">E2 ubiquitin-conjugating enzyme</fullName>
        <ecNumber evidence="1">2.3.2.23</ecNumber>
    </recommendedName>
</protein>
<feature type="region of interest" description="Disordered" evidence="8">
    <location>
        <begin position="1"/>
        <end position="24"/>
    </location>
</feature>
<keyword evidence="2" id="KW-0808">Transferase</keyword>
<dbReference type="SMART" id="SM00212">
    <property type="entry name" value="UBCc"/>
    <property type="match status" value="1"/>
</dbReference>
<name>A0A507F6J4_9FUNG</name>
<comment type="similarity">
    <text evidence="7">Belongs to the ubiquitin-conjugating enzyme family.</text>
</comment>
<dbReference type="Gene3D" id="3.10.110.10">
    <property type="entry name" value="Ubiquitin Conjugating Enzyme"/>
    <property type="match status" value="1"/>
</dbReference>
<feature type="compositionally biased region" description="Basic and acidic residues" evidence="8">
    <location>
        <begin position="1"/>
        <end position="11"/>
    </location>
</feature>
<evidence type="ECO:0000256" key="4">
    <source>
        <dbReference type="ARBA" id="ARBA00022786"/>
    </source>
</evidence>
<keyword evidence="5 7" id="KW-0067">ATP-binding</keyword>
<dbReference type="PROSITE" id="PS00183">
    <property type="entry name" value="UBC_1"/>
    <property type="match status" value="1"/>
</dbReference>
<dbReference type="FunFam" id="3.10.110.10:FF:000060">
    <property type="entry name" value="Ubiquitin conjugating enzyme (UbcB)"/>
    <property type="match status" value="1"/>
</dbReference>
<dbReference type="InterPro" id="IPR000608">
    <property type="entry name" value="UBC"/>
</dbReference>
<feature type="active site" description="Glycyl thioester intermediate" evidence="6">
    <location>
        <position position="93"/>
    </location>
</feature>
<keyword evidence="3 7" id="KW-0547">Nucleotide-binding</keyword>
<evidence type="ECO:0000256" key="2">
    <source>
        <dbReference type="ARBA" id="ARBA00022679"/>
    </source>
</evidence>
<dbReference type="GO" id="GO:0061631">
    <property type="term" value="F:ubiquitin conjugating enzyme activity"/>
    <property type="evidence" value="ECO:0007669"/>
    <property type="project" value="UniProtKB-EC"/>
</dbReference>
<dbReference type="OrthoDB" id="9978460at2759"/>
<gene>
    <name evidence="10" type="ORF">CcCBS67573_g06289</name>
</gene>
<dbReference type="InterPro" id="IPR023313">
    <property type="entry name" value="UBQ-conjugating_AS"/>
</dbReference>
<sequence>MASKRLQKELGELTNTPSDDFATGPVSDSDLLNWEAKLVGPANSPYQGGKFTVALVFTSDYPFKPPKASPPILFVKFVTKIYHPNVDEDGSICIGVLKADVWKPSNKIADILNSLVLVLAEPNADDAINTSVAEAMNSNRAQYEKTCQEWINKYASV</sequence>
<dbReference type="GO" id="GO:0005524">
    <property type="term" value="F:ATP binding"/>
    <property type="evidence" value="ECO:0007669"/>
    <property type="project" value="UniProtKB-UniRule"/>
</dbReference>
<organism evidence="10 11">
    <name type="scientific">Chytriomyces confervae</name>
    <dbReference type="NCBI Taxonomy" id="246404"/>
    <lineage>
        <taxon>Eukaryota</taxon>
        <taxon>Fungi</taxon>
        <taxon>Fungi incertae sedis</taxon>
        <taxon>Chytridiomycota</taxon>
        <taxon>Chytridiomycota incertae sedis</taxon>
        <taxon>Chytridiomycetes</taxon>
        <taxon>Chytridiales</taxon>
        <taxon>Chytriomycetaceae</taxon>
        <taxon>Chytriomyces</taxon>
    </lineage>
</organism>
<dbReference type="AlphaFoldDB" id="A0A507F6J4"/>
<dbReference type="PANTHER" id="PTHR24067">
    <property type="entry name" value="UBIQUITIN-CONJUGATING ENZYME E2"/>
    <property type="match status" value="1"/>
</dbReference>
<dbReference type="EMBL" id="QEAP01000261">
    <property type="protein sequence ID" value="TPX71250.1"/>
    <property type="molecule type" value="Genomic_DNA"/>
</dbReference>
<dbReference type="EC" id="2.3.2.23" evidence="1"/>
<dbReference type="Proteomes" id="UP000320333">
    <property type="component" value="Unassembled WGS sequence"/>
</dbReference>
<dbReference type="InterPro" id="IPR016135">
    <property type="entry name" value="UBQ-conjugating_enzyme/RWD"/>
</dbReference>
<evidence type="ECO:0000256" key="6">
    <source>
        <dbReference type="PROSITE-ProRule" id="PRU10133"/>
    </source>
</evidence>
<evidence type="ECO:0000256" key="1">
    <source>
        <dbReference type="ARBA" id="ARBA00012486"/>
    </source>
</evidence>